<keyword evidence="2 4" id="KW-0863">Zinc-finger</keyword>
<feature type="zinc finger region" description="C3H1-type" evidence="4">
    <location>
        <begin position="324"/>
        <end position="351"/>
    </location>
</feature>
<comment type="caution">
    <text evidence="7">The sequence shown here is derived from an EMBL/GenBank/DDBJ whole genome shotgun (WGS) entry which is preliminary data.</text>
</comment>
<proteinExistence type="predicted"/>
<dbReference type="PROSITE" id="PS50103">
    <property type="entry name" value="ZF_C3H1"/>
    <property type="match status" value="1"/>
</dbReference>
<dbReference type="InterPro" id="IPR052650">
    <property type="entry name" value="Zinc_finger_CCCH"/>
</dbReference>
<evidence type="ECO:0000256" key="1">
    <source>
        <dbReference type="ARBA" id="ARBA00022723"/>
    </source>
</evidence>
<evidence type="ECO:0000256" key="5">
    <source>
        <dbReference type="SAM" id="MobiDB-lite"/>
    </source>
</evidence>
<protein>
    <recommendedName>
        <fullName evidence="6">C3H1-type domain-containing protein</fullName>
    </recommendedName>
</protein>
<dbReference type="PANTHER" id="PTHR36886:SF3">
    <property type="entry name" value="PROTEIN FRIGIDA-ESSENTIAL 1"/>
    <property type="match status" value="1"/>
</dbReference>
<keyword evidence="1 4" id="KW-0479">Metal-binding</keyword>
<sequence>MPQHSAQPDFVSSADDVDSADLDQGDGLEDDDDEELEEMEEEEEEEDEEDEVEEDEEACDAEGEVEGFEGEDGQEERVEVDDEVEDEDEDADDEVGDVLEDGKNVQKEDVGLGEEEEEGETDEEFKEKVEKFMEVEISEEKYLKEEAKIDKEGDQNSGLDSVEHLASVPDCAKDLSMKMKSEKDDKDQNPVSSSDWVLATVAKHLTSNENGISNASVGEICMGPQLEQENPNEAPEFVKNNGICIAGIHHSSDFDNVMSLQLKKNDLAVEDTVKNESMVVKGGSPVHGKTNSQILEDSRRKCGHTPQRRLRSSSPCPKVDQVNKKPAITCVFYASGWCIKGNTCKFRHQDGFNLTELQTKEDSTRNSIKSEYLCTSGSEELVEQTKESVSLLDTSNVEGSSESKSLLQRALVRTYGPESNVSSKFHDNDMNFQIGNSLAREECKRPFGKVDHIENKTEMQCSDNAFSSTNSLIEGEPYDGISHDDSLYKSTVSRTQQIDASLPEYSHYPVSSSVTFNRLQNSTNSTAYSRTGDIAIRSGHQLFLNHESYPSHVLSTSLVTEMGHSFQLSKSDYSFSWAASSPTSASSQRKMYLEGHTMLDRDKGCLGSPCHDFQGMRKHNDFPSSWRNSKIGYDSWEPSQPFRPSMAIVTSSISSPGSQYDPILDSIEPAVCNARNCQMNSFDKSSFEPTNVGTGLYSRVSAVSQNWEDALVKNVSLQYGSADSIAHVVSGTSKNEIGYMSTPNIQKTQNPDPLLERSTAKDVELGTIRKNVVDKGRNNKESKSLKIFQAALVDFMKELVKPWWREGQLSKDVHKTIVKKSVEKVLSVLHPQQVPSTPETINHYLITSKPKLLKLVEGYVQKYMNSRS</sequence>
<evidence type="ECO:0000259" key="6">
    <source>
        <dbReference type="PROSITE" id="PS50103"/>
    </source>
</evidence>
<dbReference type="OrthoDB" id="185373at2759"/>
<evidence type="ECO:0000256" key="2">
    <source>
        <dbReference type="ARBA" id="ARBA00022771"/>
    </source>
</evidence>
<reference evidence="7 8" key="1">
    <citation type="journal article" date="2020" name="Nat. Food">
        <title>A phased Vanilla planifolia genome enables genetic improvement of flavour and production.</title>
        <authorList>
            <person name="Hasing T."/>
            <person name="Tang H."/>
            <person name="Brym M."/>
            <person name="Khazi F."/>
            <person name="Huang T."/>
            <person name="Chambers A.H."/>
        </authorList>
    </citation>
    <scope>NUCLEOTIDE SEQUENCE [LARGE SCALE GENOMIC DNA]</scope>
    <source>
        <tissue evidence="7">Leaf</tissue>
    </source>
</reference>
<dbReference type="InterPro" id="IPR036855">
    <property type="entry name" value="Znf_CCCH_sf"/>
</dbReference>
<evidence type="ECO:0000256" key="4">
    <source>
        <dbReference type="PROSITE-ProRule" id="PRU00723"/>
    </source>
</evidence>
<dbReference type="InterPro" id="IPR000571">
    <property type="entry name" value="Znf_CCCH"/>
</dbReference>
<feature type="region of interest" description="Disordered" evidence="5">
    <location>
        <begin position="1"/>
        <end position="126"/>
    </location>
</feature>
<dbReference type="EMBL" id="JADCNL010000005">
    <property type="protein sequence ID" value="KAG0481564.1"/>
    <property type="molecule type" value="Genomic_DNA"/>
</dbReference>
<dbReference type="AlphaFoldDB" id="A0A835QZF5"/>
<evidence type="ECO:0000313" key="7">
    <source>
        <dbReference type="EMBL" id="KAG0481564.1"/>
    </source>
</evidence>
<dbReference type="GO" id="GO:0008270">
    <property type="term" value="F:zinc ion binding"/>
    <property type="evidence" value="ECO:0007669"/>
    <property type="project" value="UniProtKB-KW"/>
</dbReference>
<evidence type="ECO:0000313" key="8">
    <source>
        <dbReference type="Proteomes" id="UP000636800"/>
    </source>
</evidence>
<gene>
    <name evidence="7" type="ORF">HPP92_012422</name>
</gene>
<keyword evidence="8" id="KW-1185">Reference proteome</keyword>
<name>A0A835QZF5_VANPL</name>
<feature type="compositionally biased region" description="Basic and acidic residues" evidence="5">
    <location>
        <begin position="100"/>
        <end position="110"/>
    </location>
</feature>
<feature type="compositionally biased region" description="Acidic residues" evidence="5">
    <location>
        <begin position="111"/>
        <end position="124"/>
    </location>
</feature>
<feature type="domain" description="C3H1-type" evidence="6">
    <location>
        <begin position="324"/>
        <end position="351"/>
    </location>
</feature>
<dbReference type="SUPFAM" id="SSF90229">
    <property type="entry name" value="CCCH zinc finger"/>
    <property type="match status" value="1"/>
</dbReference>
<dbReference type="PANTHER" id="PTHR36886">
    <property type="entry name" value="PROTEIN FRIGIDA-ESSENTIAL 1"/>
    <property type="match status" value="1"/>
</dbReference>
<accession>A0A835QZF5</accession>
<evidence type="ECO:0000256" key="3">
    <source>
        <dbReference type="ARBA" id="ARBA00022833"/>
    </source>
</evidence>
<dbReference type="Proteomes" id="UP000636800">
    <property type="component" value="Chromosome 5"/>
</dbReference>
<keyword evidence="3 4" id="KW-0862">Zinc</keyword>
<organism evidence="7 8">
    <name type="scientific">Vanilla planifolia</name>
    <name type="common">Vanilla</name>
    <dbReference type="NCBI Taxonomy" id="51239"/>
    <lineage>
        <taxon>Eukaryota</taxon>
        <taxon>Viridiplantae</taxon>
        <taxon>Streptophyta</taxon>
        <taxon>Embryophyta</taxon>
        <taxon>Tracheophyta</taxon>
        <taxon>Spermatophyta</taxon>
        <taxon>Magnoliopsida</taxon>
        <taxon>Liliopsida</taxon>
        <taxon>Asparagales</taxon>
        <taxon>Orchidaceae</taxon>
        <taxon>Vanilloideae</taxon>
        <taxon>Vanilleae</taxon>
        <taxon>Vanilla</taxon>
    </lineage>
</organism>
<feature type="compositionally biased region" description="Acidic residues" evidence="5">
    <location>
        <begin position="15"/>
        <end position="99"/>
    </location>
</feature>